<sequence>MTDTAMNFDYELRSDGVTYLLPHGENEIKAKLSGKSVRAVRVTLEKGNTKTLPETGNLASSSFRDKLAVMASGSFGEVNGLAEQLGRIADGYEDDLKERQEAADEHHDEHNYPEFAGTPYRIGDNGGFERIKHTQSGDTTVTLTNFVARIEEQVIKDDGQETRRDYRVKGQLGRSGKPLPTVDVAASRFNAMDWTDEAWGLAAHITAGPNHKAYASEAIQYLSQNANERRVYQHTGFRELPDGNLAYLHGAGAVGAEGVEVELEGRELARYALPTEGVDLKQVRRGVRTSLQFLRTAPARVTAPLFALAVLAPLSSMDPVDFTVWLWGRTGSLKSTLASLVLSLYGDFAEDELPLSFEATANFLERCLFLLKDVLAVVDDFRPPVSRADQSAMNHKAQRLLRGVGNRQGRGRMRADTTLRDANSPRGAVLVTAETLPEGPSFESATGRAFSVNVKREDVDLTAVTEVQHNKEALPYTTVGYLVHLQNRW</sequence>
<feature type="region of interest" description="Disordered" evidence="1">
    <location>
        <begin position="99"/>
        <end position="119"/>
    </location>
</feature>
<name>A0A6J4QKG0_9ACTN</name>
<dbReference type="AlphaFoldDB" id="A0A6J4QKG0"/>
<accession>A0A6J4QKG0</accession>
<evidence type="ECO:0000256" key="1">
    <source>
        <dbReference type="SAM" id="MobiDB-lite"/>
    </source>
</evidence>
<dbReference type="Pfam" id="PF06048">
    <property type="entry name" value="DUF927"/>
    <property type="match status" value="1"/>
</dbReference>
<reference evidence="3" key="1">
    <citation type="submission" date="2020-02" db="EMBL/GenBank/DDBJ databases">
        <authorList>
            <person name="Meier V. D."/>
        </authorList>
    </citation>
    <scope>NUCLEOTIDE SEQUENCE</scope>
    <source>
        <strain evidence="3">AVDCRST_MAG37</strain>
    </source>
</reference>
<evidence type="ECO:0000313" key="3">
    <source>
        <dbReference type="EMBL" id="CAA9443197.1"/>
    </source>
</evidence>
<feature type="compositionally biased region" description="Basic and acidic residues" evidence="1">
    <location>
        <begin position="99"/>
        <end position="112"/>
    </location>
</feature>
<evidence type="ECO:0000259" key="2">
    <source>
        <dbReference type="Pfam" id="PF06048"/>
    </source>
</evidence>
<dbReference type="InterPro" id="IPR009270">
    <property type="entry name" value="DUF927"/>
</dbReference>
<organism evidence="3">
    <name type="scientific">uncultured Rubrobacteraceae bacterium</name>
    <dbReference type="NCBI Taxonomy" id="349277"/>
    <lineage>
        <taxon>Bacteria</taxon>
        <taxon>Bacillati</taxon>
        <taxon>Actinomycetota</taxon>
        <taxon>Rubrobacteria</taxon>
        <taxon>Rubrobacterales</taxon>
        <taxon>Rubrobacteraceae</taxon>
        <taxon>environmental samples</taxon>
    </lineage>
</organism>
<proteinExistence type="predicted"/>
<protein>
    <recommendedName>
        <fullName evidence="2">DUF927 domain-containing protein</fullName>
    </recommendedName>
</protein>
<gene>
    <name evidence="3" type="ORF">AVDCRST_MAG37-1564</name>
</gene>
<dbReference type="EMBL" id="CADCVD010000068">
    <property type="protein sequence ID" value="CAA9443197.1"/>
    <property type="molecule type" value="Genomic_DNA"/>
</dbReference>
<feature type="domain" description="DUF927" evidence="2">
    <location>
        <begin position="308"/>
        <end position="420"/>
    </location>
</feature>